<name>E0QP80_9ACTO</name>
<accession>E0QP80</accession>
<sequence>MRLTPRGAAPRVFAGAKTFTPPSPAFASHIAAPLLHRLR</sequence>
<protein>
    <submittedName>
        <fullName evidence="1">Uncharacterized protein</fullName>
    </submittedName>
</protein>
<evidence type="ECO:0000313" key="1">
    <source>
        <dbReference type="EMBL" id="EFM46647.1"/>
    </source>
</evidence>
<organism evidence="1 2">
    <name type="scientific">Mobiluncus mulieris ATCC 35239</name>
    <dbReference type="NCBI Taxonomy" id="871571"/>
    <lineage>
        <taxon>Bacteria</taxon>
        <taxon>Bacillati</taxon>
        <taxon>Actinomycetota</taxon>
        <taxon>Actinomycetes</taxon>
        <taxon>Actinomycetales</taxon>
        <taxon>Actinomycetaceae</taxon>
        <taxon>Mobiluncus</taxon>
    </lineage>
</organism>
<evidence type="ECO:0000313" key="2">
    <source>
        <dbReference type="Proteomes" id="UP000003045"/>
    </source>
</evidence>
<dbReference type="HOGENOM" id="CLU_3312887_0_0_11"/>
<reference evidence="1" key="1">
    <citation type="submission" date="2010-08" db="EMBL/GenBank/DDBJ databases">
        <authorList>
            <person name="Muzny D."/>
            <person name="Qin X."/>
            <person name="Deng J."/>
            <person name="Jiang H."/>
            <person name="Liu Y."/>
            <person name="Qu J."/>
            <person name="Song X.-Z."/>
            <person name="Zhang L."/>
            <person name="Thornton R."/>
            <person name="Coyle M."/>
            <person name="Francisco L."/>
            <person name="Jackson L."/>
            <person name="Javaid M."/>
            <person name="Korchina V."/>
            <person name="Kovar C."/>
            <person name="Mata R."/>
            <person name="Mathew T."/>
            <person name="Ngo R."/>
            <person name="Nguyen L."/>
            <person name="Nguyen N."/>
            <person name="Okwuonu G."/>
            <person name="Ongeri F."/>
            <person name="Pham C."/>
            <person name="Simmons D."/>
            <person name="Wilczek-Boney K."/>
            <person name="Hale W."/>
            <person name="Jakkamsetti A."/>
            <person name="Pham P."/>
            <person name="Ruth R."/>
            <person name="San Lucas F."/>
            <person name="Warren J."/>
            <person name="Zhang J."/>
            <person name="Zhao Z."/>
            <person name="Zhou C."/>
            <person name="Zhu D."/>
            <person name="Lee S."/>
            <person name="Bess C."/>
            <person name="Blankenburg K."/>
            <person name="Forbes L."/>
            <person name="Fu Q."/>
            <person name="Gubbala S."/>
            <person name="Hirani K."/>
            <person name="Jayaseelan J.C."/>
            <person name="Lara F."/>
            <person name="Munidasa M."/>
            <person name="Palculict T."/>
            <person name="Patil S."/>
            <person name="Pu L.-L."/>
            <person name="Saada N."/>
            <person name="Tang L."/>
            <person name="Weissenberger G."/>
            <person name="Zhu Y."/>
            <person name="Hemphill L."/>
            <person name="Shang Y."/>
            <person name="Youmans B."/>
            <person name="Ayvaz T."/>
            <person name="Ross M."/>
            <person name="Santibanez J."/>
            <person name="Aqrawi P."/>
            <person name="Gross S."/>
            <person name="Joshi V."/>
            <person name="Fowler G."/>
            <person name="Nazareth L."/>
            <person name="Reid J."/>
            <person name="Worley K."/>
            <person name="Petrosino J."/>
            <person name="Highlander S."/>
            <person name="Gibbs R."/>
        </authorList>
    </citation>
    <scope>NUCLEOTIDE SEQUENCE [LARGE SCALE GENOMIC DNA]</scope>
    <source>
        <strain evidence="1">ATCC 35239</strain>
    </source>
</reference>
<dbReference type="STRING" id="871571.HMPREF0580_0694"/>
<dbReference type="EMBL" id="AEET01000016">
    <property type="protein sequence ID" value="EFM46647.1"/>
    <property type="molecule type" value="Genomic_DNA"/>
</dbReference>
<dbReference type="AlphaFoldDB" id="E0QP80"/>
<gene>
    <name evidence="1" type="ORF">HMPREF0580_0694</name>
</gene>
<keyword evidence="2" id="KW-1185">Reference proteome</keyword>
<proteinExistence type="predicted"/>
<comment type="caution">
    <text evidence="1">The sequence shown here is derived from an EMBL/GenBank/DDBJ whole genome shotgun (WGS) entry which is preliminary data.</text>
</comment>
<dbReference type="Proteomes" id="UP000003045">
    <property type="component" value="Unassembled WGS sequence"/>
</dbReference>